<sequence length="524" mass="62670">MHVGSFPYESVLISRLECFYNQTCVSQLLSYAHSPHGFSILNSSLVSSFNCSKDTIHTLANQLFVQFWFNETLFDSYFNKCHPLVCYYSYETRLSFIYILTTFLGLIGGLNIVFRLLSPLIIKSIYRLYHYIRNNNTEEQVTYAYRLRVFFIFLKQTLIENRQTTRFYLIILLTTFLVLIFYITLKKETVTITIQNPTIFQYEQLSTQYASILKCPCTRMANKYKTFITQLKPQYHEICSSYYVSDEWYTIIYNYISKPFIPTDDLIYFFNNFEFISELCKLSRNMLNVSLSSFEEAQFVTPEVLSHNAFDIRMETILEHLKTTLSHDFTETFQLIQTINYGNEFATIEQTNWKFHFKYIREYGFYNIIVDALTKPVTHYLSNYSCAIQPNYSVVYWWFFEEKFPHLFKYAPKIYRGCSIFDAMLRFNLKCFYDQMCVKFLSVYFEDSDKGQILLQPLFNHSSSLSMPNVTIKQLINQLFVVEWFEIKSFEKYFDRCQPSICQYSDHVRYNFLYIQWFAKKVGR</sequence>
<evidence type="ECO:0000313" key="2">
    <source>
        <dbReference type="EMBL" id="CAF1440271.1"/>
    </source>
</evidence>
<evidence type="ECO:0000313" key="3">
    <source>
        <dbReference type="EMBL" id="CAF1612708.1"/>
    </source>
</evidence>
<dbReference type="AlphaFoldDB" id="A0A815NX58"/>
<protein>
    <submittedName>
        <fullName evidence="2">Uncharacterized protein</fullName>
    </submittedName>
</protein>
<reference evidence="2" key="1">
    <citation type="submission" date="2021-02" db="EMBL/GenBank/DDBJ databases">
        <authorList>
            <person name="Nowell W R."/>
        </authorList>
    </citation>
    <scope>NUCLEOTIDE SEQUENCE</scope>
</reference>
<keyword evidence="1" id="KW-0812">Transmembrane</keyword>
<evidence type="ECO:0000313" key="5">
    <source>
        <dbReference type="Proteomes" id="UP000663852"/>
    </source>
</evidence>
<organism evidence="2 5">
    <name type="scientific">Adineta ricciae</name>
    <name type="common">Rotifer</name>
    <dbReference type="NCBI Taxonomy" id="249248"/>
    <lineage>
        <taxon>Eukaryota</taxon>
        <taxon>Metazoa</taxon>
        <taxon>Spiralia</taxon>
        <taxon>Gnathifera</taxon>
        <taxon>Rotifera</taxon>
        <taxon>Eurotatoria</taxon>
        <taxon>Bdelloidea</taxon>
        <taxon>Adinetida</taxon>
        <taxon>Adinetidae</taxon>
        <taxon>Adineta</taxon>
    </lineage>
</organism>
<dbReference type="EMBL" id="CAJNOR010007198">
    <property type="protein sequence ID" value="CAF1612708.1"/>
    <property type="molecule type" value="Genomic_DNA"/>
</dbReference>
<gene>
    <name evidence="2" type="ORF">EDS130_LOCUS38820</name>
    <name evidence="3" type="ORF">XAT740_LOCUS49120</name>
</gene>
<evidence type="ECO:0000256" key="1">
    <source>
        <dbReference type="SAM" id="Phobius"/>
    </source>
</evidence>
<proteinExistence type="predicted"/>
<keyword evidence="1" id="KW-0472">Membrane</keyword>
<evidence type="ECO:0000313" key="4">
    <source>
        <dbReference type="Proteomes" id="UP000663828"/>
    </source>
</evidence>
<keyword evidence="4" id="KW-1185">Reference proteome</keyword>
<name>A0A815NX58_ADIRI</name>
<comment type="caution">
    <text evidence="2">The sequence shown here is derived from an EMBL/GenBank/DDBJ whole genome shotgun (WGS) entry which is preliminary data.</text>
</comment>
<feature type="transmembrane region" description="Helical" evidence="1">
    <location>
        <begin position="167"/>
        <end position="185"/>
    </location>
</feature>
<accession>A0A815NX58</accession>
<dbReference type="Proteomes" id="UP000663828">
    <property type="component" value="Unassembled WGS sequence"/>
</dbReference>
<dbReference type="EMBL" id="CAJNOJ010000416">
    <property type="protein sequence ID" value="CAF1440271.1"/>
    <property type="molecule type" value="Genomic_DNA"/>
</dbReference>
<keyword evidence="1" id="KW-1133">Transmembrane helix</keyword>
<feature type="transmembrane region" description="Helical" evidence="1">
    <location>
        <begin position="96"/>
        <end position="117"/>
    </location>
</feature>
<dbReference type="Proteomes" id="UP000663852">
    <property type="component" value="Unassembled WGS sequence"/>
</dbReference>